<dbReference type="PANTHER" id="PTHR43767">
    <property type="entry name" value="LONG-CHAIN-FATTY-ACID--COA LIGASE"/>
    <property type="match status" value="1"/>
</dbReference>
<organism evidence="8 9">
    <name type="scientific">Methylobacterium variabile</name>
    <dbReference type="NCBI Taxonomy" id="298794"/>
    <lineage>
        <taxon>Bacteria</taxon>
        <taxon>Pseudomonadati</taxon>
        <taxon>Pseudomonadota</taxon>
        <taxon>Alphaproteobacteria</taxon>
        <taxon>Hyphomicrobiales</taxon>
        <taxon>Methylobacteriaceae</taxon>
        <taxon>Methylobacterium</taxon>
    </lineage>
</organism>
<dbReference type="InterPro" id="IPR020845">
    <property type="entry name" value="AMP-binding_CS"/>
</dbReference>
<protein>
    <recommendedName>
        <fullName evidence="5">3-methylmercaptopropionyl-CoA ligase</fullName>
        <ecNumber evidence="4">6.2.1.44</ecNumber>
    </recommendedName>
</protein>
<dbReference type="InterPro" id="IPR050237">
    <property type="entry name" value="ATP-dep_AMP-bd_enzyme"/>
</dbReference>
<feature type="domain" description="AMP-binding enzyme C-terminal" evidence="7">
    <location>
        <begin position="425"/>
        <end position="500"/>
    </location>
</feature>
<evidence type="ECO:0000259" key="7">
    <source>
        <dbReference type="Pfam" id="PF13193"/>
    </source>
</evidence>
<gene>
    <name evidence="8" type="ORF">VQ02_13790</name>
</gene>
<dbReference type="PANTHER" id="PTHR43767:SF7">
    <property type="entry name" value="MEDIUM_LONG-CHAIN-FATTY-ACID--COA LIGASE FADD8"/>
    <property type="match status" value="1"/>
</dbReference>
<keyword evidence="2" id="KW-0436">Ligase</keyword>
<evidence type="ECO:0000256" key="4">
    <source>
        <dbReference type="ARBA" id="ARBA00066616"/>
    </source>
</evidence>
<dbReference type="Pfam" id="PF00501">
    <property type="entry name" value="AMP-binding"/>
    <property type="match status" value="1"/>
</dbReference>
<dbReference type="PATRIC" id="fig|298794.3.peg.7528"/>
<comment type="similarity">
    <text evidence="1">Belongs to the ATP-dependent AMP-binding enzyme family.</text>
</comment>
<dbReference type="PROSITE" id="PS00455">
    <property type="entry name" value="AMP_BINDING"/>
    <property type="match status" value="1"/>
</dbReference>
<sequence length="518" mass="55357">MQLIDFFDAAAMREPNRIAFVQPDGATLTYAESAAAVQAIASALQGAGVPQGSRIAVYSPNDARAFLVMLAVLRVGGIWVPLNARNSVADNIAFLLSTEATVLFYHGQFEAEVAQLRAAAPALALCVCLDGPGRAGPALAAFQARAAGPVAALPEDRLRPCNILATGGTTGRSKGAVWTNLTWQTLVASFWTSTPAVRHPVHLCVAPMTHGAGVLALTLLTHAPTNILMTSADPAAILDAIERHRVTHLFLPPTVLYALLASPLLRQRDTSSLVVFLISAAPVSSDKLREAVAALGPVMHQSWGQAEAPFFLTFLTAEDHARAVADEAAGELLRSCGRPTMFSRVEIMSDDGKLLPPRELGEIVARSDLVMPGYYNDPVATAAVSQHGWHHTGDVGFKDEAGYVFIVDRKRDMIISGGFNVFSTEVEERVLAHPAVQDCAVIGVPDEKWGEAVKAVVELKPGAEATSDELIAHCRAALGGIKTPKSVEIWETLPRSPVGKVLKRAIRERFWTGRDRAV</sequence>
<name>A0A0J6SV60_9HYPH</name>
<dbReference type="InterPro" id="IPR025110">
    <property type="entry name" value="AMP-bd_C"/>
</dbReference>
<reference evidence="8 9" key="1">
    <citation type="submission" date="2015-03" db="EMBL/GenBank/DDBJ databases">
        <title>Genome sequencing of Methylobacterium variabile DSM 16961.</title>
        <authorList>
            <person name="Chaudhry V."/>
            <person name="Patil P.B."/>
        </authorList>
    </citation>
    <scope>NUCLEOTIDE SEQUENCE [LARGE SCALE GENOMIC DNA]</scope>
    <source>
        <strain evidence="8 9">DSM 16961</strain>
    </source>
</reference>
<comment type="catalytic activity">
    <reaction evidence="3">
        <text>3-(methylsulfanyl)propanoate + ATP + CoA = 3-(methylsulfanyl)propanoyl-CoA + AMP + diphosphate</text>
        <dbReference type="Rhea" id="RHEA:43052"/>
        <dbReference type="ChEBI" id="CHEBI:30616"/>
        <dbReference type="ChEBI" id="CHEBI:33019"/>
        <dbReference type="ChEBI" id="CHEBI:49016"/>
        <dbReference type="ChEBI" id="CHEBI:57287"/>
        <dbReference type="ChEBI" id="CHEBI:82815"/>
        <dbReference type="ChEBI" id="CHEBI:456215"/>
        <dbReference type="EC" id="6.2.1.44"/>
    </reaction>
    <physiologicalReaction direction="left-to-right" evidence="3">
        <dbReference type="Rhea" id="RHEA:43053"/>
    </physiologicalReaction>
</comment>
<comment type="caution">
    <text evidence="8">The sequence shown here is derived from an EMBL/GenBank/DDBJ whole genome shotgun (WGS) entry which is preliminary data.</text>
</comment>
<dbReference type="Proteomes" id="UP000035955">
    <property type="component" value="Unassembled WGS sequence"/>
</dbReference>
<accession>A0A0J6SV60</accession>
<dbReference type="Gene3D" id="3.30.300.30">
    <property type="match status" value="1"/>
</dbReference>
<dbReference type="InterPro" id="IPR045851">
    <property type="entry name" value="AMP-bd_C_sf"/>
</dbReference>
<dbReference type="EC" id="6.2.1.44" evidence="4"/>
<dbReference type="FunFam" id="3.30.300.30:FF:000008">
    <property type="entry name" value="2,3-dihydroxybenzoate-AMP ligase"/>
    <property type="match status" value="1"/>
</dbReference>
<dbReference type="Pfam" id="PF13193">
    <property type="entry name" value="AMP-binding_C"/>
    <property type="match status" value="1"/>
</dbReference>
<dbReference type="SUPFAM" id="SSF56801">
    <property type="entry name" value="Acetyl-CoA synthetase-like"/>
    <property type="match status" value="1"/>
</dbReference>
<evidence type="ECO:0000313" key="8">
    <source>
        <dbReference type="EMBL" id="KMO37228.1"/>
    </source>
</evidence>
<evidence type="ECO:0000256" key="3">
    <source>
        <dbReference type="ARBA" id="ARBA00051915"/>
    </source>
</evidence>
<dbReference type="GO" id="GO:0016877">
    <property type="term" value="F:ligase activity, forming carbon-sulfur bonds"/>
    <property type="evidence" value="ECO:0007669"/>
    <property type="project" value="UniProtKB-ARBA"/>
</dbReference>
<dbReference type="InterPro" id="IPR000873">
    <property type="entry name" value="AMP-dep_synth/lig_dom"/>
</dbReference>
<dbReference type="Gene3D" id="3.40.50.12780">
    <property type="entry name" value="N-terminal domain of ligase-like"/>
    <property type="match status" value="1"/>
</dbReference>
<keyword evidence="9" id="KW-1185">Reference proteome</keyword>
<dbReference type="RefSeq" id="WP_048444777.1">
    <property type="nucleotide sequence ID" value="NZ_LABY01000087.1"/>
</dbReference>
<evidence type="ECO:0000256" key="2">
    <source>
        <dbReference type="ARBA" id="ARBA00022598"/>
    </source>
</evidence>
<evidence type="ECO:0000313" key="9">
    <source>
        <dbReference type="Proteomes" id="UP000035955"/>
    </source>
</evidence>
<evidence type="ECO:0000259" key="6">
    <source>
        <dbReference type="Pfam" id="PF00501"/>
    </source>
</evidence>
<evidence type="ECO:0000256" key="5">
    <source>
        <dbReference type="ARBA" id="ARBA00067668"/>
    </source>
</evidence>
<feature type="domain" description="AMP-dependent synthetase/ligase" evidence="6">
    <location>
        <begin position="7"/>
        <end position="375"/>
    </location>
</feature>
<dbReference type="EMBL" id="LABY01000087">
    <property type="protein sequence ID" value="KMO37228.1"/>
    <property type="molecule type" value="Genomic_DNA"/>
</dbReference>
<evidence type="ECO:0000256" key="1">
    <source>
        <dbReference type="ARBA" id="ARBA00006432"/>
    </source>
</evidence>
<proteinExistence type="inferred from homology"/>
<dbReference type="InterPro" id="IPR042099">
    <property type="entry name" value="ANL_N_sf"/>
</dbReference>
<dbReference type="AlphaFoldDB" id="A0A0J6SV60"/>